<reference evidence="10" key="1">
    <citation type="submission" date="2020-08" db="EMBL/GenBank/DDBJ databases">
        <authorList>
            <person name="Liu C."/>
            <person name="Sun Q."/>
        </authorList>
    </citation>
    <scope>NUCLEOTIDE SEQUENCE</scope>
    <source>
        <strain evidence="10">BX16</strain>
    </source>
</reference>
<dbReference type="NCBIfam" id="TIGR00974">
    <property type="entry name" value="3a0107s02c"/>
    <property type="match status" value="1"/>
</dbReference>
<organism evidence="10 11">
    <name type="scientific">Lentihominibacter faecis</name>
    <dbReference type="NCBI Taxonomy" id="2764712"/>
    <lineage>
        <taxon>Bacteria</taxon>
        <taxon>Bacillati</taxon>
        <taxon>Bacillota</taxon>
        <taxon>Clostridia</taxon>
        <taxon>Peptostreptococcales</taxon>
        <taxon>Anaerovoracaceae</taxon>
        <taxon>Lentihominibacter</taxon>
    </lineage>
</organism>
<feature type="transmembrane region" description="Helical" evidence="8">
    <location>
        <begin position="69"/>
        <end position="101"/>
    </location>
</feature>
<dbReference type="EMBL" id="JACRWC010000030">
    <property type="protein sequence ID" value="MBC5998725.1"/>
    <property type="molecule type" value="Genomic_DNA"/>
</dbReference>
<feature type="transmembrane region" description="Helical" evidence="8">
    <location>
        <begin position="145"/>
        <end position="163"/>
    </location>
</feature>
<evidence type="ECO:0000256" key="8">
    <source>
        <dbReference type="RuleBase" id="RU363043"/>
    </source>
</evidence>
<dbReference type="GO" id="GO:0005315">
    <property type="term" value="F:phosphate transmembrane transporter activity"/>
    <property type="evidence" value="ECO:0007669"/>
    <property type="project" value="InterPro"/>
</dbReference>
<comment type="similarity">
    <text evidence="2 8">Belongs to the binding-protein-dependent transport system permease family. CysTW subfamily.</text>
</comment>
<dbReference type="InterPro" id="IPR000515">
    <property type="entry name" value="MetI-like"/>
</dbReference>
<gene>
    <name evidence="10" type="primary">pstA</name>
    <name evidence="10" type="ORF">H8876_01715</name>
</gene>
<comment type="caution">
    <text evidence="10">The sequence shown here is derived from an EMBL/GenBank/DDBJ whole genome shotgun (WGS) entry which is preliminary data.</text>
</comment>
<evidence type="ECO:0000256" key="1">
    <source>
        <dbReference type="ARBA" id="ARBA00004651"/>
    </source>
</evidence>
<evidence type="ECO:0000313" key="10">
    <source>
        <dbReference type="EMBL" id="MBC5998725.1"/>
    </source>
</evidence>
<keyword evidence="6 8" id="KW-1133">Transmembrane helix</keyword>
<dbReference type="PROSITE" id="PS50928">
    <property type="entry name" value="ABC_TM1"/>
    <property type="match status" value="1"/>
</dbReference>
<keyword evidence="7 8" id="KW-0472">Membrane</keyword>
<keyword evidence="4 8" id="KW-1003">Cell membrane</keyword>
<evidence type="ECO:0000256" key="5">
    <source>
        <dbReference type="ARBA" id="ARBA00022692"/>
    </source>
</evidence>
<proteinExistence type="inferred from homology"/>
<dbReference type="SUPFAM" id="SSF161098">
    <property type="entry name" value="MetI-like"/>
    <property type="match status" value="1"/>
</dbReference>
<dbReference type="InterPro" id="IPR035906">
    <property type="entry name" value="MetI-like_sf"/>
</dbReference>
<evidence type="ECO:0000259" key="9">
    <source>
        <dbReference type="PROSITE" id="PS50928"/>
    </source>
</evidence>
<dbReference type="AlphaFoldDB" id="A0A923N9P1"/>
<evidence type="ECO:0000256" key="2">
    <source>
        <dbReference type="ARBA" id="ARBA00007069"/>
    </source>
</evidence>
<name>A0A923N9P1_9FIRM</name>
<evidence type="ECO:0000256" key="4">
    <source>
        <dbReference type="ARBA" id="ARBA00022475"/>
    </source>
</evidence>
<sequence length="288" mass="30981">MKKIGKGSWEQFWLTYKNKPGSLAVLICVILAAAITVGVLFSLIIYILVNGVVHLKPELFAWEYNTSNMSMMPAIISTVYITALSLLMAVPVGIFSAIYLVEYAKRGSKLVKVIRTTTETLQGIPSIVYGLFGYILFVITLGWSYSMLAGSVTLAIMILPLIIRTTEEALISVPDSYREGSFGLGAGKLRTVFKIILPCAVPGILAGVILAIGRIVGESAALIFTSGTVAQVPGSLFDSARTLSVHMYALLSEGLYTNEAYATAVVLLVLVILINAFSGFIAKKLATR</sequence>
<keyword evidence="11" id="KW-1185">Reference proteome</keyword>
<keyword evidence="5 8" id="KW-0812">Transmembrane</keyword>
<dbReference type="PANTHER" id="PTHR43470">
    <property type="entry name" value="PHOSPHATE TRANSPORT SYSTEM PERMEASE PROTEIN PSTA-RELATED"/>
    <property type="match status" value="1"/>
</dbReference>
<dbReference type="Pfam" id="PF00528">
    <property type="entry name" value="BPD_transp_1"/>
    <property type="match status" value="1"/>
</dbReference>
<accession>A0A923N9P1</accession>
<feature type="transmembrane region" description="Helical" evidence="8">
    <location>
        <begin position="21"/>
        <end position="49"/>
    </location>
</feature>
<evidence type="ECO:0000256" key="6">
    <source>
        <dbReference type="ARBA" id="ARBA00022989"/>
    </source>
</evidence>
<comment type="subcellular location">
    <subcellularLocation>
        <location evidence="1 8">Cell membrane</location>
        <topology evidence="1 8">Multi-pass membrane protein</topology>
    </subcellularLocation>
</comment>
<dbReference type="CDD" id="cd06261">
    <property type="entry name" value="TM_PBP2"/>
    <property type="match status" value="1"/>
</dbReference>
<keyword evidence="3" id="KW-0813">Transport</keyword>
<evidence type="ECO:0000256" key="7">
    <source>
        <dbReference type="ARBA" id="ARBA00023136"/>
    </source>
</evidence>
<dbReference type="GO" id="GO:0005886">
    <property type="term" value="C:plasma membrane"/>
    <property type="evidence" value="ECO:0007669"/>
    <property type="project" value="UniProtKB-SubCell"/>
</dbReference>
<dbReference type="Proteomes" id="UP000644115">
    <property type="component" value="Unassembled WGS sequence"/>
</dbReference>
<feature type="transmembrane region" description="Helical" evidence="8">
    <location>
        <begin position="195"/>
        <end position="216"/>
    </location>
</feature>
<dbReference type="Gene3D" id="1.10.3720.10">
    <property type="entry name" value="MetI-like"/>
    <property type="match status" value="1"/>
</dbReference>
<evidence type="ECO:0000256" key="3">
    <source>
        <dbReference type="ARBA" id="ARBA00022448"/>
    </source>
</evidence>
<dbReference type="PANTHER" id="PTHR43470:SF3">
    <property type="entry name" value="PHOSPHATE TRANSPORT SYSTEM PERMEASE PROTEIN PSTA-RELATED"/>
    <property type="match status" value="1"/>
</dbReference>
<protein>
    <recommendedName>
        <fullName evidence="8">Phosphate transport system permease protein PstA</fullName>
    </recommendedName>
</protein>
<feature type="transmembrane region" description="Helical" evidence="8">
    <location>
        <begin position="260"/>
        <end position="282"/>
    </location>
</feature>
<feature type="domain" description="ABC transmembrane type-1" evidence="9">
    <location>
        <begin position="75"/>
        <end position="278"/>
    </location>
</feature>
<dbReference type="InterPro" id="IPR005672">
    <property type="entry name" value="Phosphate_PstA"/>
</dbReference>
<dbReference type="GO" id="GO:0035435">
    <property type="term" value="P:phosphate ion transmembrane transport"/>
    <property type="evidence" value="ECO:0007669"/>
    <property type="project" value="InterPro"/>
</dbReference>
<dbReference type="RefSeq" id="WP_249286274.1">
    <property type="nucleotide sequence ID" value="NZ_JACRWC010000030.1"/>
</dbReference>
<evidence type="ECO:0000313" key="11">
    <source>
        <dbReference type="Proteomes" id="UP000644115"/>
    </source>
</evidence>
<feature type="transmembrane region" description="Helical" evidence="8">
    <location>
        <begin position="121"/>
        <end position="139"/>
    </location>
</feature>